<dbReference type="Proteomes" id="UP000785679">
    <property type="component" value="Unassembled WGS sequence"/>
</dbReference>
<comment type="caution">
    <text evidence="1">The sequence shown here is derived from an EMBL/GenBank/DDBJ whole genome shotgun (WGS) entry which is preliminary data.</text>
</comment>
<dbReference type="AlphaFoldDB" id="A0A8J8SZ68"/>
<dbReference type="OrthoDB" id="326235at2759"/>
<evidence type="ECO:0000313" key="2">
    <source>
        <dbReference type="Proteomes" id="UP000785679"/>
    </source>
</evidence>
<dbReference type="EMBL" id="RRYP01013875">
    <property type="protein sequence ID" value="TNV76279.1"/>
    <property type="molecule type" value="Genomic_DNA"/>
</dbReference>
<keyword evidence="2" id="KW-1185">Reference proteome</keyword>
<evidence type="ECO:0000313" key="1">
    <source>
        <dbReference type="EMBL" id="TNV76279.1"/>
    </source>
</evidence>
<name>A0A8J8SZ68_HALGN</name>
<protein>
    <submittedName>
        <fullName evidence="1">Uncharacterized protein</fullName>
    </submittedName>
</protein>
<reference evidence="1" key="1">
    <citation type="submission" date="2019-06" db="EMBL/GenBank/DDBJ databases">
        <authorList>
            <person name="Zheng W."/>
        </authorList>
    </citation>
    <scope>NUCLEOTIDE SEQUENCE</scope>
    <source>
        <strain evidence="1">QDHG01</strain>
    </source>
</reference>
<gene>
    <name evidence="1" type="ORF">FGO68_gene7413</name>
</gene>
<organism evidence="1 2">
    <name type="scientific">Halteria grandinella</name>
    <dbReference type="NCBI Taxonomy" id="5974"/>
    <lineage>
        <taxon>Eukaryota</taxon>
        <taxon>Sar</taxon>
        <taxon>Alveolata</taxon>
        <taxon>Ciliophora</taxon>
        <taxon>Intramacronucleata</taxon>
        <taxon>Spirotrichea</taxon>
        <taxon>Stichotrichia</taxon>
        <taxon>Sporadotrichida</taxon>
        <taxon>Halteriidae</taxon>
        <taxon>Halteria</taxon>
    </lineage>
</organism>
<accession>A0A8J8SZ68</accession>
<proteinExistence type="predicted"/>
<sequence>MASLDPASPLKIAFFNLTLSSKHYLLTHLPQLSLLSTLLLSPFLLKRYHLYRHSLFTRITSRTQLQSLLSSTEQRGNFAQRDLHLRMRVIGFDRVTGEYQCMHSPLFVKEQAAREQRVKQDDGGQEESERVIRVRYTGVEYPMEERAVRELQREVMIKQKGIVMVTMNATENKMFRINQESSNYFLGWTSMIQFQLARLRSPYQRLHKPRP</sequence>